<name>A0A848EB39_9PROT</name>
<keyword evidence="2" id="KW-1185">Reference proteome</keyword>
<dbReference type="EMBL" id="JABBKX010000002">
    <property type="protein sequence ID" value="NMJ41352.1"/>
    <property type="molecule type" value="Genomic_DNA"/>
</dbReference>
<evidence type="ECO:0000313" key="2">
    <source>
        <dbReference type="Proteomes" id="UP000548582"/>
    </source>
</evidence>
<accession>A0A848EB39</accession>
<gene>
    <name evidence="1" type="ORF">GWK16_08885</name>
</gene>
<evidence type="ECO:0000313" key="1">
    <source>
        <dbReference type="EMBL" id="NMJ41352.1"/>
    </source>
</evidence>
<protein>
    <submittedName>
        <fullName evidence="1">Uncharacterized protein</fullName>
    </submittedName>
</protein>
<comment type="caution">
    <text evidence="1">The sequence shown here is derived from an EMBL/GenBank/DDBJ whole genome shotgun (WGS) entry which is preliminary data.</text>
</comment>
<reference evidence="1 2" key="1">
    <citation type="submission" date="2020-03" db="EMBL/GenBank/DDBJ databases">
        <authorList>
            <person name="Sun Q."/>
        </authorList>
    </citation>
    <scope>NUCLEOTIDE SEQUENCE [LARGE SCALE GENOMIC DNA]</scope>
    <source>
        <strain evidence="1 2">JC162</strain>
    </source>
</reference>
<dbReference type="AlphaFoldDB" id="A0A848EB39"/>
<proteinExistence type="predicted"/>
<organism evidence="1 2">
    <name type="scientific">Neoroseomonas marina</name>
    <dbReference type="NCBI Taxonomy" id="1232220"/>
    <lineage>
        <taxon>Bacteria</taxon>
        <taxon>Pseudomonadati</taxon>
        <taxon>Pseudomonadota</taxon>
        <taxon>Alphaproteobacteria</taxon>
        <taxon>Acetobacterales</taxon>
        <taxon>Acetobacteraceae</taxon>
        <taxon>Neoroseomonas</taxon>
    </lineage>
</organism>
<dbReference type="Proteomes" id="UP000548582">
    <property type="component" value="Unassembled WGS sequence"/>
</dbReference>
<dbReference type="RefSeq" id="WP_170053562.1">
    <property type="nucleotide sequence ID" value="NZ_JABBKX010000002.1"/>
</dbReference>
<sequence length="400" mass="40204">MPPQDVSPAVDATVLPPGPGAEAIRRALRGPPGRIALRVAAPADAARRRVAVALLAEAGASRGGAVLHAATGELLLTEADPPAAERAATLLARLLGAAPGRLAVPEELAPLAALPGLGPVPPSGPVAPTAAGIEAAADAAPLPALLRRDGVLHVAAGQPRRLALLRLRLSRAALAPHLGAAAEDRDLARHARDRLRARLLAWLADPAQRAGLLGAAPPVPLLVDLPAALLPDAPPAEEDDPPSPAALIAVLSAPEALAEGLAARRPGLARAGWGLAVRGLDAATLGLLAPESLPADLLLLRWSPAFPGRATAAALRRTDPARLVLTGCDGPEALEWGLGMGIARYAGPWIAALMAATRMADCPHAGGCTRALCAARGAAAAPEGRDGCGDLPRLGGLVPP</sequence>